<protein>
    <recommendedName>
        <fullName evidence="4">Methyltransferase domain-containing protein</fullName>
    </recommendedName>
</protein>
<dbReference type="Proteomes" id="UP000433876">
    <property type="component" value="Unassembled WGS sequence"/>
</dbReference>
<accession>A0A8S8ZIR9</accession>
<gene>
    <name evidence="2" type="ORF">SMACR_09630</name>
</gene>
<name>A0A8S8ZIR9_SORMA</name>
<dbReference type="AlphaFoldDB" id="A0A8S8ZIR9"/>
<dbReference type="VEuPathDB" id="FungiDB:SMAC_09630"/>
<organism evidence="2 3">
    <name type="scientific">Sordaria macrospora</name>
    <dbReference type="NCBI Taxonomy" id="5147"/>
    <lineage>
        <taxon>Eukaryota</taxon>
        <taxon>Fungi</taxon>
        <taxon>Dikarya</taxon>
        <taxon>Ascomycota</taxon>
        <taxon>Pezizomycotina</taxon>
        <taxon>Sordariomycetes</taxon>
        <taxon>Sordariomycetidae</taxon>
        <taxon>Sordariales</taxon>
        <taxon>Sordariaceae</taxon>
        <taxon>Sordaria</taxon>
    </lineage>
</organism>
<proteinExistence type="predicted"/>
<dbReference type="Gene3D" id="3.40.50.150">
    <property type="entry name" value="Vaccinia Virus protein VP39"/>
    <property type="match status" value="1"/>
</dbReference>
<dbReference type="EMBL" id="NMPR01000101">
    <property type="protein sequence ID" value="KAA8630557.1"/>
    <property type="molecule type" value="Genomic_DNA"/>
</dbReference>
<reference evidence="2 3" key="1">
    <citation type="submission" date="2017-07" db="EMBL/GenBank/DDBJ databases">
        <title>Genome sequence of the Sordaria macrospora wild type strain R19027.</title>
        <authorList>
            <person name="Nowrousian M."/>
            <person name="Teichert I."/>
            <person name="Kueck U."/>
        </authorList>
    </citation>
    <scope>NUCLEOTIDE SEQUENCE [LARGE SCALE GENOMIC DNA]</scope>
    <source>
        <strain evidence="2 3">R19027</strain>
        <tissue evidence="2">Mycelium</tissue>
    </source>
</reference>
<evidence type="ECO:0000313" key="3">
    <source>
        <dbReference type="Proteomes" id="UP000433876"/>
    </source>
</evidence>
<evidence type="ECO:0008006" key="4">
    <source>
        <dbReference type="Google" id="ProtNLM"/>
    </source>
</evidence>
<dbReference type="CDD" id="cd02440">
    <property type="entry name" value="AdoMet_MTases"/>
    <property type="match status" value="1"/>
</dbReference>
<feature type="region of interest" description="Disordered" evidence="1">
    <location>
        <begin position="40"/>
        <end position="88"/>
    </location>
</feature>
<comment type="caution">
    <text evidence="2">The sequence shown here is derived from an EMBL/GenBank/DDBJ whole genome shotgun (WGS) entry which is preliminary data.</text>
</comment>
<dbReference type="InterPro" id="IPR029063">
    <property type="entry name" value="SAM-dependent_MTases_sf"/>
</dbReference>
<evidence type="ECO:0000256" key="1">
    <source>
        <dbReference type="SAM" id="MobiDB-lite"/>
    </source>
</evidence>
<evidence type="ECO:0000313" key="2">
    <source>
        <dbReference type="EMBL" id="KAA8630557.1"/>
    </source>
</evidence>
<sequence length="179" mass="19063">MSPLLPRPLSPYSLVLLAPTIPTCLAPSLNTEGIHIKFPTQNCDHGDHHEQSQEPQSPKSKKATPAPAPAPTPLSTEAQNATGILPASHWVTQPTDGKLYLAPLEKKKIEKELDIATGSGLWAIDFADEFPDAEVIGTDVSPDEASRRRGLGRLPVTVLGPCKGGKILMIPALTRGSDP</sequence>
<dbReference type="SUPFAM" id="SSF53335">
    <property type="entry name" value="S-adenosyl-L-methionine-dependent methyltransferases"/>
    <property type="match status" value="1"/>
</dbReference>